<dbReference type="Proteomes" id="UP001147830">
    <property type="component" value="Unassembled WGS sequence"/>
</dbReference>
<reference evidence="1" key="2">
    <citation type="submission" date="2022-08" db="EMBL/GenBank/DDBJ databases">
        <authorList>
            <person name="Dong C."/>
        </authorList>
    </citation>
    <scope>NUCLEOTIDE SEQUENCE</scope>
    <source>
        <strain evidence="1">59MF3M-4</strain>
    </source>
</reference>
<organism evidence="1 2">
    <name type="scientific">Thalassolituus pacificus</name>
    <dbReference type="NCBI Taxonomy" id="2975440"/>
    <lineage>
        <taxon>Bacteria</taxon>
        <taxon>Pseudomonadati</taxon>
        <taxon>Pseudomonadota</taxon>
        <taxon>Gammaproteobacteria</taxon>
        <taxon>Oceanospirillales</taxon>
        <taxon>Oceanospirillaceae</taxon>
        <taxon>Thalassolituus</taxon>
    </lineage>
</organism>
<protein>
    <submittedName>
        <fullName evidence="1">Uncharacterized protein</fullName>
    </submittedName>
</protein>
<comment type="caution">
    <text evidence="1">The sequence shown here is derived from an EMBL/GenBank/DDBJ whole genome shotgun (WGS) entry which is preliminary data.</text>
</comment>
<keyword evidence="2" id="KW-1185">Reference proteome</keyword>
<accession>A0A9X2WCI8</accession>
<sequence>MNKDQAYHQIALACLKALRTPAGASAEDPIKELYSVIDNAFDSQFALLVAELEDSKHRLNLIQQLDPQRHTLADAQAIIQHNGTAH</sequence>
<dbReference type="AlphaFoldDB" id="A0A9X2WCI8"/>
<reference evidence="1" key="1">
    <citation type="journal article" date="2022" name="Front. Microbiol.">
        <title>Genome-based taxonomic rearrangement of Oceanobacter-related bacteria including the description of Thalassolituus hydrocarbonoclasticus sp. nov. and Thalassolituus pacificus sp. nov. and emended description of the genus Thalassolituus.</title>
        <authorList>
            <person name="Dong C."/>
            <person name="Wei L."/>
            <person name="Wang J."/>
            <person name="Lai Q."/>
            <person name="Huang Z."/>
            <person name="Shao Z."/>
        </authorList>
    </citation>
    <scope>NUCLEOTIDE SEQUENCE</scope>
    <source>
        <strain evidence="1">59MF3M-4</strain>
    </source>
</reference>
<name>A0A9X2WCI8_9GAMM</name>
<evidence type="ECO:0000313" key="1">
    <source>
        <dbReference type="EMBL" id="MCT7357921.1"/>
    </source>
</evidence>
<evidence type="ECO:0000313" key="2">
    <source>
        <dbReference type="Proteomes" id="UP001147830"/>
    </source>
</evidence>
<proteinExistence type="predicted"/>
<dbReference type="EMBL" id="JAOANI010000009">
    <property type="protein sequence ID" value="MCT7357921.1"/>
    <property type="molecule type" value="Genomic_DNA"/>
</dbReference>
<gene>
    <name evidence="1" type="ORF">NYR02_02650</name>
</gene>
<dbReference type="RefSeq" id="WP_260974847.1">
    <property type="nucleotide sequence ID" value="NZ_JAOANI010000009.1"/>
</dbReference>